<evidence type="ECO:0000256" key="1">
    <source>
        <dbReference type="ARBA" id="ARBA00022491"/>
    </source>
</evidence>
<dbReference type="InterPro" id="IPR036271">
    <property type="entry name" value="Tet_transcr_reg_TetR-rel_C_sf"/>
</dbReference>
<keyword evidence="9" id="KW-1185">Reference proteome</keyword>
<dbReference type="OrthoDB" id="9803233at2"/>
<reference evidence="8 9" key="1">
    <citation type="submission" date="2019-04" db="EMBL/GenBank/DDBJ databases">
        <title>Herbidospora sp. NEAU-GS14.nov., a novel actinomycete isolated from soil.</title>
        <authorList>
            <person name="Han L."/>
        </authorList>
    </citation>
    <scope>NUCLEOTIDE SEQUENCE [LARGE SCALE GENOMIC DNA]</scope>
    <source>
        <strain evidence="8 9">NEAU-GS14</strain>
    </source>
</reference>
<dbReference type="InterPro" id="IPR050109">
    <property type="entry name" value="HTH-type_TetR-like_transc_reg"/>
</dbReference>
<evidence type="ECO:0000313" key="8">
    <source>
        <dbReference type="EMBL" id="TKK85987.1"/>
    </source>
</evidence>
<evidence type="ECO:0000256" key="3">
    <source>
        <dbReference type="ARBA" id="ARBA00023125"/>
    </source>
</evidence>
<accession>A0A4U3MDS7</accession>
<dbReference type="Proteomes" id="UP000308705">
    <property type="component" value="Unassembled WGS sequence"/>
</dbReference>
<name>A0A4U3MDS7_9ACTN</name>
<organism evidence="8 9">
    <name type="scientific">Herbidospora galbida</name>
    <dbReference type="NCBI Taxonomy" id="2575442"/>
    <lineage>
        <taxon>Bacteria</taxon>
        <taxon>Bacillati</taxon>
        <taxon>Actinomycetota</taxon>
        <taxon>Actinomycetes</taxon>
        <taxon>Streptosporangiales</taxon>
        <taxon>Streptosporangiaceae</taxon>
        <taxon>Herbidospora</taxon>
    </lineage>
</organism>
<dbReference type="PRINTS" id="PR00455">
    <property type="entry name" value="HTHTETR"/>
</dbReference>
<feature type="DNA-binding region" description="H-T-H motif" evidence="5">
    <location>
        <begin position="71"/>
        <end position="90"/>
    </location>
</feature>
<sequence>MTCRVCRGVLRPPARGRRPVYCSRACQARAYRSRRDPPVPAPAEPEPAGRRRQIVEAVWRIAAERGLQMATVREIAAEAGVSPRVVQYHFADKHHLLVTALRMLHRENESRARERIAALRDPADPRAVLRATLDELLPLDDQRQTSLRVLTAYYARSLTDPALAEVFLHDGGPLEDLVAALITAAGPRPSIDAAREADLLVGGVSGLGLDLLHRRRTKADVRRTIDYHLGRILADDWVIRAASPHDVEAVAELRAVVLRADLERLGRYDERRVRQRLRDGFAPEHTWTIEVSGAFAGCVALRPDGDVVWLEHFYLDPGLQGRGIGTAVLDRLLEQCDHDGVVVRLNVLRGSPARRLYERHGFTLDAEDDVDVFMTRRPA</sequence>
<dbReference type="SUPFAM" id="SSF46689">
    <property type="entry name" value="Homeodomain-like"/>
    <property type="match status" value="1"/>
</dbReference>
<protein>
    <submittedName>
        <fullName evidence="8">GNAT family N-acetyltransferase</fullName>
    </submittedName>
</protein>
<proteinExistence type="predicted"/>
<feature type="domain" description="HTH tetR-type" evidence="6">
    <location>
        <begin position="48"/>
        <end position="108"/>
    </location>
</feature>
<keyword evidence="1" id="KW-0678">Repressor</keyword>
<dbReference type="Gene3D" id="3.40.630.30">
    <property type="match status" value="1"/>
</dbReference>
<evidence type="ECO:0000256" key="4">
    <source>
        <dbReference type="ARBA" id="ARBA00023163"/>
    </source>
</evidence>
<keyword evidence="2" id="KW-0805">Transcription regulation</keyword>
<dbReference type="Pfam" id="PF00583">
    <property type="entry name" value="Acetyltransf_1"/>
    <property type="match status" value="1"/>
</dbReference>
<feature type="domain" description="N-acetyltransferase" evidence="7">
    <location>
        <begin position="237"/>
        <end position="379"/>
    </location>
</feature>
<dbReference type="Pfam" id="PF13977">
    <property type="entry name" value="TetR_C_6"/>
    <property type="match status" value="1"/>
</dbReference>
<evidence type="ECO:0000259" key="7">
    <source>
        <dbReference type="PROSITE" id="PS51186"/>
    </source>
</evidence>
<dbReference type="InterPro" id="IPR016181">
    <property type="entry name" value="Acyl_CoA_acyltransferase"/>
</dbReference>
<dbReference type="SUPFAM" id="SSF48498">
    <property type="entry name" value="Tetracyclin repressor-like, C-terminal domain"/>
    <property type="match status" value="1"/>
</dbReference>
<dbReference type="CDD" id="cd04301">
    <property type="entry name" value="NAT_SF"/>
    <property type="match status" value="1"/>
</dbReference>
<dbReference type="PROSITE" id="PS51186">
    <property type="entry name" value="GNAT"/>
    <property type="match status" value="1"/>
</dbReference>
<evidence type="ECO:0000313" key="9">
    <source>
        <dbReference type="Proteomes" id="UP000308705"/>
    </source>
</evidence>
<comment type="caution">
    <text evidence="8">The sequence shown here is derived from an EMBL/GenBank/DDBJ whole genome shotgun (WGS) entry which is preliminary data.</text>
</comment>
<gene>
    <name evidence="8" type="ORF">FDA94_24045</name>
</gene>
<keyword evidence="8" id="KW-0808">Transferase</keyword>
<evidence type="ECO:0000256" key="5">
    <source>
        <dbReference type="PROSITE-ProRule" id="PRU00335"/>
    </source>
</evidence>
<dbReference type="PANTHER" id="PTHR30055">
    <property type="entry name" value="HTH-TYPE TRANSCRIPTIONAL REGULATOR RUTR"/>
    <property type="match status" value="1"/>
</dbReference>
<dbReference type="GO" id="GO:0016747">
    <property type="term" value="F:acyltransferase activity, transferring groups other than amino-acyl groups"/>
    <property type="evidence" value="ECO:0007669"/>
    <property type="project" value="InterPro"/>
</dbReference>
<dbReference type="PANTHER" id="PTHR30055:SF234">
    <property type="entry name" value="HTH-TYPE TRANSCRIPTIONAL REGULATOR BETI"/>
    <property type="match status" value="1"/>
</dbReference>
<keyword evidence="3 5" id="KW-0238">DNA-binding</keyword>
<dbReference type="EMBL" id="SZQA01000024">
    <property type="protein sequence ID" value="TKK85987.1"/>
    <property type="molecule type" value="Genomic_DNA"/>
</dbReference>
<dbReference type="GO" id="GO:0000976">
    <property type="term" value="F:transcription cis-regulatory region binding"/>
    <property type="evidence" value="ECO:0007669"/>
    <property type="project" value="TreeGrafter"/>
</dbReference>
<dbReference type="InterPro" id="IPR009057">
    <property type="entry name" value="Homeodomain-like_sf"/>
</dbReference>
<dbReference type="Pfam" id="PF00440">
    <property type="entry name" value="TetR_N"/>
    <property type="match status" value="1"/>
</dbReference>
<dbReference type="SUPFAM" id="SSF55729">
    <property type="entry name" value="Acyl-CoA N-acyltransferases (Nat)"/>
    <property type="match status" value="1"/>
</dbReference>
<evidence type="ECO:0000259" key="6">
    <source>
        <dbReference type="PROSITE" id="PS50977"/>
    </source>
</evidence>
<keyword evidence="4" id="KW-0804">Transcription</keyword>
<evidence type="ECO:0000256" key="2">
    <source>
        <dbReference type="ARBA" id="ARBA00023015"/>
    </source>
</evidence>
<dbReference type="GO" id="GO:0003700">
    <property type="term" value="F:DNA-binding transcription factor activity"/>
    <property type="evidence" value="ECO:0007669"/>
    <property type="project" value="TreeGrafter"/>
</dbReference>
<dbReference type="InterPro" id="IPR000182">
    <property type="entry name" value="GNAT_dom"/>
</dbReference>
<dbReference type="PROSITE" id="PS50977">
    <property type="entry name" value="HTH_TETR_2"/>
    <property type="match status" value="1"/>
</dbReference>
<dbReference type="InterPro" id="IPR001647">
    <property type="entry name" value="HTH_TetR"/>
</dbReference>
<dbReference type="Gene3D" id="1.10.357.10">
    <property type="entry name" value="Tetracycline Repressor, domain 2"/>
    <property type="match status" value="1"/>
</dbReference>
<dbReference type="AlphaFoldDB" id="A0A4U3MDS7"/>
<dbReference type="InterPro" id="IPR039538">
    <property type="entry name" value="BetI_C"/>
</dbReference>